<dbReference type="PRINTS" id="PR00111">
    <property type="entry name" value="ABHYDROLASE"/>
</dbReference>
<dbReference type="RefSeq" id="WP_215505258.1">
    <property type="nucleotide sequence ID" value="NZ_CP076362.1"/>
</dbReference>
<dbReference type="GO" id="GO:0047570">
    <property type="term" value="F:3-oxoadipate enol-lactonase activity"/>
    <property type="evidence" value="ECO:0007669"/>
    <property type="project" value="UniProtKB-EC"/>
</dbReference>
<dbReference type="Pfam" id="PF00561">
    <property type="entry name" value="Abhydrolase_1"/>
    <property type="match status" value="1"/>
</dbReference>
<dbReference type="EMBL" id="CP076362">
    <property type="protein sequence ID" value="QWK92452.1"/>
    <property type="molecule type" value="Genomic_DNA"/>
</dbReference>
<dbReference type="Gene3D" id="3.40.50.1820">
    <property type="entry name" value="alpha/beta hydrolase"/>
    <property type="match status" value="1"/>
</dbReference>
<dbReference type="GO" id="GO:0016020">
    <property type="term" value="C:membrane"/>
    <property type="evidence" value="ECO:0007669"/>
    <property type="project" value="TreeGrafter"/>
</dbReference>
<proteinExistence type="predicted"/>
<evidence type="ECO:0000313" key="2">
    <source>
        <dbReference type="EMBL" id="QWK92452.1"/>
    </source>
</evidence>
<dbReference type="Proteomes" id="UP000679352">
    <property type="component" value="Plasmid p1"/>
</dbReference>
<dbReference type="GO" id="GO:0042952">
    <property type="term" value="P:beta-ketoadipate pathway"/>
    <property type="evidence" value="ECO:0007669"/>
    <property type="project" value="InterPro"/>
</dbReference>
<gene>
    <name evidence="2" type="primary">pcaD</name>
    <name evidence="2" type="ORF">KM031_17285</name>
</gene>
<dbReference type="KEGG" id="gfu:KM031_17285"/>
<dbReference type="PANTHER" id="PTHR43798">
    <property type="entry name" value="MONOACYLGLYCEROL LIPASE"/>
    <property type="match status" value="1"/>
</dbReference>
<feature type="domain" description="AB hydrolase-1" evidence="1">
    <location>
        <begin position="22"/>
        <end position="247"/>
    </location>
</feature>
<dbReference type="InterPro" id="IPR026968">
    <property type="entry name" value="PcaD/CatD"/>
</dbReference>
<sequence>MRMIRSNGIWLHCREDGPATAPPLLLINSLGTDLRMWDAVMPALSQDFRVIRFDKPGHGLSETAPRPYRIDGLAADALAVLDASDVAVADVLGLSIGGQIALSLALNHPERVGRLVLSNTAARIGSAAMWQDRIAALEQQGIAAMADAVLERWFSAAWRAGNPGALAGWRAMLSRTDLTGYLGCCEALSVADLTADCTALRLPVHLIAGAEDGATPPALVQATADLMPQAALTCLPGVGHLPCIEDPAGFLAVLRGALPTR</sequence>
<dbReference type="NCBIfam" id="TIGR02427">
    <property type="entry name" value="protocat_pcaD"/>
    <property type="match status" value="1"/>
</dbReference>
<keyword evidence="2" id="KW-0378">Hydrolase</keyword>
<organism evidence="2 3">
    <name type="scientific">Gemmobacter fulvus</name>
    <dbReference type="NCBI Taxonomy" id="2840474"/>
    <lineage>
        <taxon>Bacteria</taxon>
        <taxon>Pseudomonadati</taxon>
        <taxon>Pseudomonadota</taxon>
        <taxon>Alphaproteobacteria</taxon>
        <taxon>Rhodobacterales</taxon>
        <taxon>Paracoccaceae</taxon>
        <taxon>Gemmobacter</taxon>
    </lineage>
</organism>
<keyword evidence="3" id="KW-1185">Reference proteome</keyword>
<protein>
    <submittedName>
        <fullName evidence="2">3-oxoadipate enol-lactonase</fullName>
        <ecNumber evidence="2">3.1.1.24</ecNumber>
    </submittedName>
</protein>
<evidence type="ECO:0000259" key="1">
    <source>
        <dbReference type="Pfam" id="PF00561"/>
    </source>
</evidence>
<dbReference type="EC" id="3.1.1.24" evidence="2"/>
<accession>A0A975S391</accession>
<keyword evidence="2" id="KW-0614">Plasmid</keyword>
<dbReference type="InterPro" id="IPR050266">
    <property type="entry name" value="AB_hydrolase_sf"/>
</dbReference>
<reference evidence="2" key="1">
    <citation type="submission" date="2021-06" db="EMBL/GenBank/DDBJ databases">
        <authorList>
            <person name="Lee C.-S."/>
            <person name="Jin L."/>
        </authorList>
    </citation>
    <scope>NUCLEOTIDE SEQUENCE</scope>
    <source>
        <strain evidence="2">Con5</strain>
        <plasmid evidence="2">p1</plasmid>
    </source>
</reference>
<dbReference type="AlphaFoldDB" id="A0A975S391"/>
<dbReference type="SUPFAM" id="SSF53474">
    <property type="entry name" value="alpha/beta-Hydrolases"/>
    <property type="match status" value="1"/>
</dbReference>
<dbReference type="PANTHER" id="PTHR43798:SF33">
    <property type="entry name" value="HYDROLASE, PUTATIVE (AFU_ORTHOLOGUE AFUA_2G14860)-RELATED"/>
    <property type="match status" value="1"/>
</dbReference>
<dbReference type="InterPro" id="IPR029058">
    <property type="entry name" value="AB_hydrolase_fold"/>
</dbReference>
<geneLocation type="plasmid" evidence="2 3">
    <name>p1</name>
</geneLocation>
<name>A0A975S391_9RHOB</name>
<evidence type="ECO:0000313" key="3">
    <source>
        <dbReference type="Proteomes" id="UP000679352"/>
    </source>
</evidence>
<dbReference type="InterPro" id="IPR000073">
    <property type="entry name" value="AB_hydrolase_1"/>
</dbReference>